<feature type="domain" description="Peptidase S11 D-alanyl-D-alanine carboxypeptidase A N-terminal" evidence="11">
    <location>
        <begin position="48"/>
        <end position="285"/>
    </location>
</feature>
<evidence type="ECO:0000256" key="7">
    <source>
        <dbReference type="PIRSR" id="PIRSR618044-1"/>
    </source>
</evidence>
<dbReference type="Proteomes" id="UP000183918">
    <property type="component" value="Unassembled WGS sequence"/>
</dbReference>
<evidence type="ECO:0000256" key="8">
    <source>
        <dbReference type="PIRSR" id="PIRSR618044-2"/>
    </source>
</evidence>
<keyword evidence="10" id="KW-1133">Transmembrane helix</keyword>
<dbReference type="GO" id="GO:0006508">
    <property type="term" value="P:proteolysis"/>
    <property type="evidence" value="ECO:0007669"/>
    <property type="project" value="InterPro"/>
</dbReference>
<evidence type="ECO:0000256" key="6">
    <source>
        <dbReference type="ARBA" id="ARBA00023316"/>
    </source>
</evidence>
<sequence length="417" mass="47627">MVSRGKKRDFFKKIMLATTILGLSVSAFNINSCKVRAEGEDKWPAGIEIETPNAIVMDVNTGAILYEKNINERHYPASITKIFSTLIAVENCKLNENVTFSADAIKNEIDASHIARDQGEVLTMEQCLYASMLESANECAYALAEHVGIKKGGNYRTFIDLMNSRAKEIGCKDSHFNNSNGMPDDQHYTTAYDMALISREAYNNPIFRKIMSTKKYTIPATNKHPEETYLRNHHMMYYPRKTQKYLYEGCLGGKTGYTVVANSTLVTFAKRNDMVLCCVVLNTKTPNHYLDTIRLFDYCFNNYKILKLSNYEKTIQYKGKKHKISSDKCIIVPKNVDYKEVEKKIKKVGKNLVVEYNYKGRKIGNVNFKIPQKKVSTNPKKLNKKNMKDANVGFAIIFVIVVIFVGITIYRKRKGYI</sequence>
<comment type="similarity">
    <text evidence="1 9">Belongs to the peptidase S11 family.</text>
</comment>
<dbReference type="STRING" id="1122142.SAMN02910414_00435"/>
<evidence type="ECO:0000313" key="13">
    <source>
        <dbReference type="Proteomes" id="UP000183918"/>
    </source>
</evidence>
<feature type="transmembrane region" description="Helical" evidence="10">
    <location>
        <begin position="392"/>
        <end position="410"/>
    </location>
</feature>
<dbReference type="Gene3D" id="3.40.710.10">
    <property type="entry name" value="DD-peptidase/beta-lactamase superfamily"/>
    <property type="match status" value="1"/>
</dbReference>
<dbReference type="InterPro" id="IPR018044">
    <property type="entry name" value="Peptidase_S11"/>
</dbReference>
<keyword evidence="3" id="KW-0378">Hydrolase</keyword>
<name>A0A1H3G6L7_9FIRM</name>
<keyword evidence="12" id="KW-0121">Carboxypeptidase</keyword>
<evidence type="ECO:0000256" key="4">
    <source>
        <dbReference type="ARBA" id="ARBA00022960"/>
    </source>
</evidence>
<keyword evidence="10" id="KW-0472">Membrane</keyword>
<dbReference type="Pfam" id="PF00768">
    <property type="entry name" value="Peptidase_S11"/>
    <property type="match status" value="1"/>
</dbReference>
<evidence type="ECO:0000256" key="2">
    <source>
        <dbReference type="ARBA" id="ARBA00022729"/>
    </source>
</evidence>
<dbReference type="GO" id="GO:0008360">
    <property type="term" value="P:regulation of cell shape"/>
    <property type="evidence" value="ECO:0007669"/>
    <property type="project" value="UniProtKB-KW"/>
</dbReference>
<feature type="active site" description="Acyl-ester intermediate" evidence="7">
    <location>
        <position position="78"/>
    </location>
</feature>
<proteinExistence type="inferred from homology"/>
<keyword evidence="12" id="KW-0645">Protease</keyword>
<keyword evidence="13" id="KW-1185">Reference proteome</keyword>
<protein>
    <submittedName>
        <fullName evidence="12">D-alanyl-D-alanine carboxypeptidase</fullName>
    </submittedName>
</protein>
<dbReference type="PANTHER" id="PTHR21581:SF6">
    <property type="entry name" value="TRAFFICKING PROTEIN PARTICLE COMPLEX SUBUNIT 12"/>
    <property type="match status" value="1"/>
</dbReference>
<gene>
    <name evidence="12" type="ORF">SAMN02910414_00435</name>
</gene>
<evidence type="ECO:0000256" key="5">
    <source>
        <dbReference type="ARBA" id="ARBA00022984"/>
    </source>
</evidence>
<evidence type="ECO:0000256" key="1">
    <source>
        <dbReference type="ARBA" id="ARBA00007164"/>
    </source>
</evidence>
<keyword evidence="2" id="KW-0732">Signal</keyword>
<reference evidence="12 13" key="1">
    <citation type="submission" date="2016-10" db="EMBL/GenBank/DDBJ databases">
        <authorList>
            <person name="de Groot N.N."/>
        </authorList>
    </citation>
    <scope>NUCLEOTIDE SEQUENCE [LARGE SCALE GENOMIC DNA]</scope>
    <source>
        <strain evidence="12 13">DSM 14045</strain>
    </source>
</reference>
<keyword evidence="10" id="KW-0812">Transmembrane</keyword>
<evidence type="ECO:0000256" key="3">
    <source>
        <dbReference type="ARBA" id="ARBA00022801"/>
    </source>
</evidence>
<feature type="active site" description="Proton acceptor" evidence="7">
    <location>
        <position position="81"/>
    </location>
</feature>
<dbReference type="InterPro" id="IPR012338">
    <property type="entry name" value="Beta-lactam/transpept-like"/>
</dbReference>
<organism evidence="12 13">
    <name type="scientific">Lachnobacterium bovis DSM 14045</name>
    <dbReference type="NCBI Taxonomy" id="1122142"/>
    <lineage>
        <taxon>Bacteria</taxon>
        <taxon>Bacillati</taxon>
        <taxon>Bacillota</taxon>
        <taxon>Clostridia</taxon>
        <taxon>Lachnospirales</taxon>
        <taxon>Lachnospiraceae</taxon>
        <taxon>Lachnobacterium</taxon>
    </lineage>
</organism>
<evidence type="ECO:0000259" key="11">
    <source>
        <dbReference type="Pfam" id="PF00768"/>
    </source>
</evidence>
<dbReference type="GO" id="GO:0009252">
    <property type="term" value="P:peptidoglycan biosynthetic process"/>
    <property type="evidence" value="ECO:0007669"/>
    <property type="project" value="UniProtKB-KW"/>
</dbReference>
<feature type="binding site" evidence="8">
    <location>
        <position position="254"/>
    </location>
    <ligand>
        <name>substrate</name>
    </ligand>
</feature>
<accession>A0A1H3G6L7</accession>
<dbReference type="SUPFAM" id="SSF56601">
    <property type="entry name" value="beta-lactamase/transpeptidase-like"/>
    <property type="match status" value="1"/>
</dbReference>
<dbReference type="GO" id="GO:0071555">
    <property type="term" value="P:cell wall organization"/>
    <property type="evidence" value="ECO:0007669"/>
    <property type="project" value="UniProtKB-KW"/>
</dbReference>
<dbReference type="InterPro" id="IPR001967">
    <property type="entry name" value="Peptidase_S11_N"/>
</dbReference>
<dbReference type="OrthoDB" id="9791132at2"/>
<keyword evidence="4" id="KW-0133">Cell shape</keyword>
<dbReference type="EMBL" id="FNPG01000006">
    <property type="protein sequence ID" value="SDX98124.1"/>
    <property type="molecule type" value="Genomic_DNA"/>
</dbReference>
<evidence type="ECO:0000256" key="9">
    <source>
        <dbReference type="RuleBase" id="RU004016"/>
    </source>
</evidence>
<dbReference type="RefSeq" id="WP_074715787.1">
    <property type="nucleotide sequence ID" value="NZ_FNPG01000006.1"/>
</dbReference>
<dbReference type="PRINTS" id="PR00725">
    <property type="entry name" value="DADACBPTASE1"/>
</dbReference>
<keyword evidence="5" id="KW-0573">Peptidoglycan synthesis</keyword>
<dbReference type="GO" id="GO:0009002">
    <property type="term" value="F:serine-type D-Ala-D-Ala carboxypeptidase activity"/>
    <property type="evidence" value="ECO:0007669"/>
    <property type="project" value="InterPro"/>
</dbReference>
<dbReference type="PANTHER" id="PTHR21581">
    <property type="entry name" value="D-ALANYL-D-ALANINE CARBOXYPEPTIDASE"/>
    <property type="match status" value="1"/>
</dbReference>
<evidence type="ECO:0000256" key="10">
    <source>
        <dbReference type="SAM" id="Phobius"/>
    </source>
</evidence>
<feature type="active site" evidence="7">
    <location>
        <position position="135"/>
    </location>
</feature>
<evidence type="ECO:0000313" key="12">
    <source>
        <dbReference type="EMBL" id="SDX98124.1"/>
    </source>
</evidence>
<keyword evidence="6" id="KW-0961">Cell wall biogenesis/degradation</keyword>
<dbReference type="AlphaFoldDB" id="A0A1H3G6L7"/>